<sequence>MLIKCLKCQNIKYNSQTYGFRAFSVIAPILWNDLPVDIRSIDDVNKFKSKLKTFLFKRVYELS</sequence>
<reference evidence="1 2" key="1">
    <citation type="submission" date="2022-05" db="EMBL/GenBank/DDBJ databases">
        <authorList>
            <consortium name="Genoscope - CEA"/>
            <person name="William W."/>
        </authorList>
    </citation>
    <scope>NUCLEOTIDE SEQUENCE [LARGE SCALE GENOMIC DNA]</scope>
</reference>
<evidence type="ECO:0000313" key="2">
    <source>
        <dbReference type="Proteomes" id="UP001159405"/>
    </source>
</evidence>
<accession>A0ABN8PAL3</accession>
<name>A0ABN8PAL3_9CNID</name>
<keyword evidence="2" id="KW-1185">Reference proteome</keyword>
<proteinExistence type="predicted"/>
<gene>
    <name evidence="1" type="ORF">PLOB_00040816</name>
</gene>
<comment type="caution">
    <text evidence="1">The sequence shown here is derived from an EMBL/GenBank/DDBJ whole genome shotgun (WGS) entry which is preliminary data.</text>
</comment>
<dbReference type="Proteomes" id="UP001159405">
    <property type="component" value="Unassembled WGS sequence"/>
</dbReference>
<dbReference type="EMBL" id="CALNXK010000063">
    <property type="protein sequence ID" value="CAH3139765.1"/>
    <property type="molecule type" value="Genomic_DNA"/>
</dbReference>
<evidence type="ECO:0000313" key="1">
    <source>
        <dbReference type="EMBL" id="CAH3139765.1"/>
    </source>
</evidence>
<protein>
    <submittedName>
        <fullName evidence="1">Uncharacterized protein</fullName>
    </submittedName>
</protein>
<organism evidence="1 2">
    <name type="scientific">Porites lobata</name>
    <dbReference type="NCBI Taxonomy" id="104759"/>
    <lineage>
        <taxon>Eukaryota</taxon>
        <taxon>Metazoa</taxon>
        <taxon>Cnidaria</taxon>
        <taxon>Anthozoa</taxon>
        <taxon>Hexacorallia</taxon>
        <taxon>Scleractinia</taxon>
        <taxon>Fungiina</taxon>
        <taxon>Poritidae</taxon>
        <taxon>Porites</taxon>
    </lineage>
</organism>